<feature type="region of interest" description="Disordered" evidence="1">
    <location>
        <begin position="130"/>
        <end position="150"/>
    </location>
</feature>
<sequence>MIEWRKKHTIIIVLTLVLSSLVVYFSYLLLIKPKTQQIDSLQSQIETENTLIQTLQKASTGSSSNEAMLSAVELQKILPVSPFEEQFLLDLEKAETISNSMITSLTFQEGEEVTAEEEGDELVEAYEEKLDPDAEKENSEVTSKEVKTEPMPEGLEKLTVELTVTSPSYYELEDFIGVLENSRRITQIESVSVEGNPEFVHLLEDSEETDYEYNVVISTFYLPSLEELREQLPPIFTPEPSDKQNPFTNAIEEEDEDRS</sequence>
<keyword evidence="4" id="KW-1185">Reference proteome</keyword>
<organism evidence="3 4">
    <name type="scientific">Metabacillus endolithicus</name>
    <dbReference type="NCBI Taxonomy" id="1535204"/>
    <lineage>
        <taxon>Bacteria</taxon>
        <taxon>Bacillati</taxon>
        <taxon>Bacillota</taxon>
        <taxon>Bacilli</taxon>
        <taxon>Bacillales</taxon>
        <taxon>Bacillaceae</taxon>
        <taxon>Metabacillus</taxon>
    </lineage>
</organism>
<dbReference type="RefSeq" id="WP_247344800.1">
    <property type="nucleotide sequence ID" value="NZ_CP095550.1"/>
</dbReference>
<keyword evidence="2" id="KW-0812">Transmembrane</keyword>
<comment type="caution">
    <text evidence="3">The sequence shown here is derived from an EMBL/GenBank/DDBJ whole genome shotgun (WGS) entry which is preliminary data.</text>
</comment>
<protein>
    <recommendedName>
        <fullName evidence="5">Pilus assembly protein PilO</fullName>
    </recommendedName>
</protein>
<keyword evidence="2" id="KW-0472">Membrane</keyword>
<dbReference type="InterPro" id="IPR014717">
    <property type="entry name" value="Transl_elong_EF1B/ribsomal_bS6"/>
</dbReference>
<feature type="region of interest" description="Disordered" evidence="1">
    <location>
        <begin position="234"/>
        <end position="259"/>
    </location>
</feature>
<proteinExistence type="predicted"/>
<accession>A0ABW5BUR8</accession>
<evidence type="ECO:0000313" key="3">
    <source>
        <dbReference type="EMBL" id="MFD2213797.1"/>
    </source>
</evidence>
<evidence type="ECO:0000256" key="1">
    <source>
        <dbReference type="SAM" id="MobiDB-lite"/>
    </source>
</evidence>
<name>A0ABW5BUR8_9BACI</name>
<evidence type="ECO:0000256" key="2">
    <source>
        <dbReference type="SAM" id="Phobius"/>
    </source>
</evidence>
<dbReference type="Proteomes" id="UP001597318">
    <property type="component" value="Unassembled WGS sequence"/>
</dbReference>
<evidence type="ECO:0000313" key="4">
    <source>
        <dbReference type="Proteomes" id="UP001597318"/>
    </source>
</evidence>
<evidence type="ECO:0008006" key="5">
    <source>
        <dbReference type="Google" id="ProtNLM"/>
    </source>
</evidence>
<gene>
    <name evidence="3" type="ORF">ACFSKK_08915</name>
</gene>
<dbReference type="Gene3D" id="3.30.70.60">
    <property type="match status" value="1"/>
</dbReference>
<feature type="transmembrane region" description="Helical" evidence="2">
    <location>
        <begin position="9"/>
        <end position="30"/>
    </location>
</feature>
<keyword evidence="2" id="KW-1133">Transmembrane helix</keyword>
<dbReference type="EMBL" id="JBHUIK010000002">
    <property type="protein sequence ID" value="MFD2213797.1"/>
    <property type="molecule type" value="Genomic_DNA"/>
</dbReference>
<reference evidence="4" key="1">
    <citation type="journal article" date="2019" name="Int. J. Syst. Evol. Microbiol.">
        <title>The Global Catalogue of Microorganisms (GCM) 10K type strain sequencing project: providing services to taxonomists for standard genome sequencing and annotation.</title>
        <authorList>
            <consortium name="The Broad Institute Genomics Platform"/>
            <consortium name="The Broad Institute Genome Sequencing Center for Infectious Disease"/>
            <person name="Wu L."/>
            <person name="Ma J."/>
        </authorList>
    </citation>
    <scope>NUCLEOTIDE SEQUENCE [LARGE SCALE GENOMIC DNA]</scope>
    <source>
        <strain evidence="4">CGMCC 1.15474</strain>
    </source>
</reference>